<dbReference type="InterPro" id="IPR003673">
    <property type="entry name" value="CoA-Trfase_fam_III"/>
</dbReference>
<evidence type="ECO:0000256" key="5">
    <source>
        <dbReference type="ARBA" id="ARBA00022456"/>
    </source>
</evidence>
<evidence type="ECO:0000313" key="11">
    <source>
        <dbReference type="EMBL" id="KAF9876994.1"/>
    </source>
</evidence>
<dbReference type="Gene3D" id="3.40.50.10540">
    <property type="entry name" value="Crotonobetainyl-coa:carnitine coa-transferase, domain 1"/>
    <property type="match status" value="1"/>
</dbReference>
<dbReference type="Proteomes" id="UP000781932">
    <property type="component" value="Unassembled WGS sequence"/>
</dbReference>
<comment type="similarity">
    <text evidence="3">Belongs to the CoA-transferase III family.</text>
</comment>
<evidence type="ECO:0000313" key="12">
    <source>
        <dbReference type="Proteomes" id="UP000781932"/>
    </source>
</evidence>
<organism evidence="11 12">
    <name type="scientific">Colletotrichum karsti</name>
    <dbReference type="NCBI Taxonomy" id="1095194"/>
    <lineage>
        <taxon>Eukaryota</taxon>
        <taxon>Fungi</taxon>
        <taxon>Dikarya</taxon>
        <taxon>Ascomycota</taxon>
        <taxon>Pezizomycotina</taxon>
        <taxon>Sordariomycetes</taxon>
        <taxon>Hypocreomycetidae</taxon>
        <taxon>Glomerellales</taxon>
        <taxon>Glomerellaceae</taxon>
        <taxon>Colletotrichum</taxon>
        <taxon>Colletotrichum boninense species complex</taxon>
    </lineage>
</organism>
<sequence>MASTISGADVYGPGSWIDHDAPAVPEDALRLFESLAAVTPGFTQDEALWKSVSFEGSPQTIAPGPLKSPVIAAALHAMCGVVANELLALRDGGSPIRHVSINTDHAAFWLGCVGMARRNGSTVRELAKRGELADIFSKDLEKGTFATPLRLRATANYPTKEEGLWYQLHGSLDAGPVLRAVGLDPDTPCNGLDEAYKLIGDHVRKFGAHELESINIERGLCGSICYTPESWRQTRMSRDLSKHPLVNYKLQSHAIPTPPIPLTSGSDRRPLAGIKVVEIVRIIAGPVIGTTLAALGADVIRINCSRLPDFNSLQLTLNAGVRTLDIDFDKEDELQHLLSLIQDADIFVQGYRSGSLARRGMGLHDLLEMAGKRGKGIVYVEENCYGPDGPMHERPGWQQVADAASGCSYVIGRSLGYTDGTCVLPALPVPDMLTGLIGAVGAMMAIGDRARQGGSYHVFASLMAAAALPLQPDVGLYSPEAVKQCNDRFQWGKTGPDLFVLELLDVALQGWVNVFPEHFGPASSWFTQLKGVIGARDGTLAIMVGGDRKSFERAVPYLQPMAKKVTYCGDLGAGLAAKISNNLLLGITMLGLSEAMLLGKRLGVDPQVLADIINTSTGRCWSSEINHPVPEVKVGDTSPPAHRQYAGGFVTRLAHKDLALAVKAAVEVNAPLPLGKCVEEVYRPLAEMKEWGSRDFSVVYEALGEALVGHDTKKVEL</sequence>
<evidence type="ECO:0000259" key="10">
    <source>
        <dbReference type="Pfam" id="PF14833"/>
    </source>
</evidence>
<gene>
    <name evidence="11" type="ORF">CkaCkLH20_05260</name>
</gene>
<dbReference type="GO" id="GO:0009083">
    <property type="term" value="P:branched-chain amino acid catabolic process"/>
    <property type="evidence" value="ECO:0007669"/>
    <property type="project" value="UniProtKB-KW"/>
</dbReference>
<dbReference type="SUPFAM" id="SSF48179">
    <property type="entry name" value="6-phosphogluconate dehydrogenase C-terminal domain-like"/>
    <property type="match status" value="1"/>
</dbReference>
<dbReference type="OrthoDB" id="2308815at2759"/>
<accession>A0A9P6I680</accession>
<dbReference type="Gene3D" id="3.40.50.720">
    <property type="entry name" value="NAD(P)-binding Rossmann-like Domain"/>
    <property type="match status" value="1"/>
</dbReference>
<dbReference type="GeneID" id="62161053"/>
<dbReference type="Gene3D" id="1.10.1040.10">
    <property type="entry name" value="N-(1-d-carboxylethyl)-l-norvaline Dehydrogenase, domain 2"/>
    <property type="match status" value="1"/>
</dbReference>
<dbReference type="PANTHER" id="PTHR48229">
    <property type="entry name" value="CAIB/BAIF FAMILY ENZYME (AFU_ORTHOLOGUE AFUA_1G05360)-RELATED"/>
    <property type="match status" value="1"/>
</dbReference>
<dbReference type="EC" id="1.1.1.31" evidence="4"/>
<dbReference type="GO" id="GO:0050661">
    <property type="term" value="F:NADP binding"/>
    <property type="evidence" value="ECO:0007669"/>
    <property type="project" value="InterPro"/>
</dbReference>
<dbReference type="EMBL" id="JAATWM020000015">
    <property type="protein sequence ID" value="KAF9876994.1"/>
    <property type="molecule type" value="Genomic_DNA"/>
</dbReference>
<dbReference type="GO" id="GO:0051287">
    <property type="term" value="F:NAD binding"/>
    <property type="evidence" value="ECO:0007669"/>
    <property type="project" value="InterPro"/>
</dbReference>
<dbReference type="Pfam" id="PF03446">
    <property type="entry name" value="NAD_binding_2"/>
    <property type="match status" value="1"/>
</dbReference>
<protein>
    <recommendedName>
        <fullName evidence="4">3-hydroxyisobutyrate dehydrogenase</fullName>
        <ecNumber evidence="4">1.1.1.31</ecNumber>
    </recommendedName>
</protein>
<keyword evidence="6" id="KW-0560">Oxidoreductase</keyword>
<dbReference type="Pfam" id="PF14833">
    <property type="entry name" value="NAD_binding_11"/>
    <property type="match status" value="1"/>
</dbReference>
<reference evidence="11" key="1">
    <citation type="submission" date="2020-03" db="EMBL/GenBank/DDBJ databases">
        <authorList>
            <person name="He L."/>
        </authorList>
    </citation>
    <scope>NUCLEOTIDE SEQUENCE</scope>
    <source>
        <strain evidence="11">CkLH20</strain>
    </source>
</reference>
<dbReference type="InterPro" id="IPR023606">
    <property type="entry name" value="CoA-Trfase_III_dom_1_sf"/>
</dbReference>
<feature type="domain" description="3-hydroxyisobutyrate dehydrogenase-like NAD-binding" evidence="10">
    <location>
        <begin position="572"/>
        <end position="702"/>
    </location>
</feature>
<dbReference type="SUPFAM" id="SSF89796">
    <property type="entry name" value="CoA-transferase family III (CaiB/BaiF)"/>
    <property type="match status" value="2"/>
</dbReference>
<feature type="domain" description="6-phosphogluconate dehydrogenase NADP-binding" evidence="9">
    <location>
        <begin position="531"/>
        <end position="569"/>
    </location>
</feature>
<dbReference type="FunFam" id="1.10.1040.10:FF:000006">
    <property type="entry name" value="3-hydroxyisobutyrate dehydrogenase"/>
    <property type="match status" value="1"/>
</dbReference>
<comment type="pathway">
    <text evidence="1">Amino-acid degradation; L-valine degradation.</text>
</comment>
<dbReference type="InterPro" id="IPR029154">
    <property type="entry name" value="HIBADH-like_NADP-bd"/>
</dbReference>
<comment type="catalytic activity">
    <reaction evidence="8">
        <text>3-hydroxy-2-methylpropanoate + NAD(+) = 2-methyl-3-oxopropanoate + NADH + H(+)</text>
        <dbReference type="Rhea" id="RHEA:17681"/>
        <dbReference type="ChEBI" id="CHEBI:11805"/>
        <dbReference type="ChEBI" id="CHEBI:15378"/>
        <dbReference type="ChEBI" id="CHEBI:57540"/>
        <dbReference type="ChEBI" id="CHEBI:57700"/>
        <dbReference type="ChEBI" id="CHEBI:57945"/>
        <dbReference type="EC" id="1.1.1.31"/>
    </reaction>
</comment>
<name>A0A9P6I680_9PEZI</name>
<dbReference type="InterPro" id="IPR052985">
    <property type="entry name" value="CoA-trans_III_biosynth/detox"/>
</dbReference>
<evidence type="ECO:0000256" key="1">
    <source>
        <dbReference type="ARBA" id="ARBA00005109"/>
    </source>
</evidence>
<dbReference type="Pfam" id="PF02515">
    <property type="entry name" value="CoA_transf_3"/>
    <property type="match status" value="1"/>
</dbReference>
<evidence type="ECO:0000256" key="7">
    <source>
        <dbReference type="ARBA" id="ARBA00023027"/>
    </source>
</evidence>
<comment type="similarity">
    <text evidence="2">Belongs to the HIBADH-related family. 3-hydroxyisobutyrate dehydrogenase subfamily.</text>
</comment>
<reference evidence="11" key="2">
    <citation type="submission" date="2020-11" db="EMBL/GenBank/DDBJ databases">
        <title>Whole genome sequencing of Colletotrichum sp.</title>
        <authorList>
            <person name="Li H."/>
        </authorList>
    </citation>
    <scope>NUCLEOTIDE SEQUENCE</scope>
    <source>
        <strain evidence="11">CkLH20</strain>
    </source>
</reference>
<evidence type="ECO:0000259" key="9">
    <source>
        <dbReference type="Pfam" id="PF03446"/>
    </source>
</evidence>
<dbReference type="InterPro" id="IPR013328">
    <property type="entry name" value="6PGD_dom2"/>
</dbReference>
<evidence type="ECO:0000256" key="8">
    <source>
        <dbReference type="ARBA" id="ARBA00049197"/>
    </source>
</evidence>
<comment type="caution">
    <text evidence="11">The sequence shown here is derived from an EMBL/GenBank/DDBJ whole genome shotgun (WGS) entry which is preliminary data.</text>
</comment>
<evidence type="ECO:0000256" key="6">
    <source>
        <dbReference type="ARBA" id="ARBA00023002"/>
    </source>
</evidence>
<keyword evidence="7" id="KW-0520">NAD</keyword>
<evidence type="ECO:0000256" key="4">
    <source>
        <dbReference type="ARBA" id="ARBA00012991"/>
    </source>
</evidence>
<keyword evidence="5" id="KW-0101">Branched-chain amino acid catabolism</keyword>
<dbReference type="InterPro" id="IPR008927">
    <property type="entry name" value="6-PGluconate_DH-like_C_sf"/>
</dbReference>
<dbReference type="PANTHER" id="PTHR48229:SF1">
    <property type="entry name" value="ALPHA METHYLACYL-COA RACEMASE-RELATED"/>
    <property type="match status" value="1"/>
</dbReference>
<keyword evidence="12" id="KW-1185">Reference proteome</keyword>
<dbReference type="RefSeq" id="XP_038746455.1">
    <property type="nucleotide sequence ID" value="XM_038887979.1"/>
</dbReference>
<dbReference type="InterPro" id="IPR006115">
    <property type="entry name" value="6PGDH_NADP-bd"/>
</dbReference>
<evidence type="ECO:0000256" key="2">
    <source>
        <dbReference type="ARBA" id="ARBA00006013"/>
    </source>
</evidence>
<proteinExistence type="inferred from homology"/>
<dbReference type="GO" id="GO:0008442">
    <property type="term" value="F:3-hydroxyisobutyrate dehydrogenase activity"/>
    <property type="evidence" value="ECO:0007669"/>
    <property type="project" value="UniProtKB-EC"/>
</dbReference>
<dbReference type="AlphaFoldDB" id="A0A9P6I680"/>
<evidence type="ECO:0000256" key="3">
    <source>
        <dbReference type="ARBA" id="ARBA00008383"/>
    </source>
</evidence>